<dbReference type="InterPro" id="IPR003593">
    <property type="entry name" value="AAA+_ATPase"/>
</dbReference>
<dbReference type="EMBL" id="LSSM01002661">
    <property type="protein sequence ID" value="OMJ20812.1"/>
    <property type="molecule type" value="Genomic_DNA"/>
</dbReference>
<proteinExistence type="inferred from homology"/>
<reference evidence="12" key="2">
    <citation type="submission" date="2017-01" db="EMBL/GenBank/DDBJ databases">
        <authorList>
            <person name="Wang Y."/>
            <person name="White M."/>
            <person name="Kvist S."/>
            <person name="Moncalvo J.-M."/>
        </authorList>
    </citation>
    <scope>NUCLEOTIDE SEQUENCE [LARGE SCALE GENOMIC DNA]</scope>
    <source>
        <strain evidence="12">ID-206-W2</strain>
    </source>
</reference>
<evidence type="ECO:0000313" key="11">
    <source>
        <dbReference type="EMBL" id="OMJ20812.1"/>
    </source>
</evidence>
<dbReference type="CDD" id="cd03223">
    <property type="entry name" value="ABCD_peroxisomal_ALDP"/>
    <property type="match status" value="1"/>
</dbReference>
<dbReference type="PROSITE" id="PS00211">
    <property type="entry name" value="ABC_TRANSPORTER_1"/>
    <property type="match status" value="1"/>
</dbReference>
<keyword evidence="5" id="KW-0547">Nucleotide-binding</keyword>
<dbReference type="PANTHER" id="PTHR11384">
    <property type="entry name" value="ATP-BINDING CASSETTE, SUB-FAMILY D MEMBER"/>
    <property type="match status" value="1"/>
</dbReference>
<dbReference type="GO" id="GO:0140359">
    <property type="term" value="F:ABC-type transporter activity"/>
    <property type="evidence" value="ECO:0007669"/>
    <property type="project" value="InterPro"/>
</dbReference>
<comment type="caution">
    <text evidence="11">The sequence shown here is derived from an EMBL/GenBank/DDBJ whole genome shotgun (WGS) entry which is preliminary data.</text>
</comment>
<sequence>MDANSDSCHFNQQLAGIFTAASFSTISVIAVDVQKFCHSLAVLYSNLAKPILDCIVYNTMLYRRVGVETLFAISAIIQLSTGMLRALTPPFGALVAQEQKLELHVFYGMIEDFVIKYFWGAAGLLVCAAPVFATRIPIVSEINKGSGSGSFALTPNSGIKMAGDVVGSRARDFVTNRRILLSASDAVGRIIYMYKEIVLLSGYTLRVSDLLQVLEDIDDSKFVKARIGEKSQENPKYGASNTDTDIGKSYLKENSEPKVDLLSERGKIINSDYILFNKVPIYSPTGDVLLKELSFAVFPGMNTLVLGPNGCGKSSMFRILGGLWPVYGGILHRPSVDKIFYLPQRPYMCSGTLRDQVIYPHSKFEMLEEKNITDDDLLKILDIVQLKSIVSREGGWDSVKEWRDCLSGGDMQRIAMARLFYHKPKFAIMDECTSAVSMEIERIMYAHSSDLGITMLTVSHRQSLWKYHNHILEFDGQGGYIFTKLEPEKRIEYLMEKHKLEEQTKLYEDLEERLG</sequence>
<dbReference type="GO" id="GO:0042760">
    <property type="term" value="P:very long-chain fatty acid catabolic process"/>
    <property type="evidence" value="ECO:0007669"/>
    <property type="project" value="TreeGrafter"/>
</dbReference>
<gene>
    <name evidence="11" type="ORF">AYI69_g6069</name>
    <name evidence="10" type="ORF">AYI69_g8876</name>
</gene>
<keyword evidence="12" id="KW-1185">Reference proteome</keyword>
<evidence type="ECO:0000256" key="1">
    <source>
        <dbReference type="ARBA" id="ARBA00004585"/>
    </source>
</evidence>
<dbReference type="InterPro" id="IPR027417">
    <property type="entry name" value="P-loop_NTPase"/>
</dbReference>
<dbReference type="Pfam" id="PF06472">
    <property type="entry name" value="ABC_membrane_2"/>
    <property type="match status" value="1"/>
</dbReference>
<dbReference type="GO" id="GO:0007031">
    <property type="term" value="P:peroxisome organization"/>
    <property type="evidence" value="ECO:0007669"/>
    <property type="project" value="TreeGrafter"/>
</dbReference>
<dbReference type="InterPro" id="IPR011527">
    <property type="entry name" value="ABC1_TM_dom"/>
</dbReference>
<dbReference type="InterPro" id="IPR017871">
    <property type="entry name" value="ABC_transporter-like_CS"/>
</dbReference>
<dbReference type="Gene3D" id="3.40.50.300">
    <property type="entry name" value="P-loop containing nucleotide triphosphate hydrolases"/>
    <property type="match status" value="1"/>
</dbReference>
<dbReference type="InterPro" id="IPR003439">
    <property type="entry name" value="ABC_transporter-like_ATP-bd"/>
</dbReference>
<keyword evidence="7" id="KW-1133">Transmembrane helix</keyword>
<dbReference type="Pfam" id="PF00005">
    <property type="entry name" value="ABC_tran"/>
    <property type="match status" value="1"/>
</dbReference>
<keyword evidence="8" id="KW-0472">Membrane</keyword>
<dbReference type="Proteomes" id="UP000187429">
    <property type="component" value="Unassembled WGS sequence"/>
</dbReference>
<dbReference type="SUPFAM" id="SSF52540">
    <property type="entry name" value="P-loop containing nucleoside triphosphate hydrolases"/>
    <property type="match status" value="1"/>
</dbReference>
<protein>
    <submittedName>
        <fullName evidence="11">ATP-binding cassette sub-family D member 1</fullName>
    </submittedName>
</protein>
<evidence type="ECO:0000256" key="3">
    <source>
        <dbReference type="ARBA" id="ARBA00022448"/>
    </source>
</evidence>
<evidence type="ECO:0000259" key="9">
    <source>
        <dbReference type="PROSITE" id="PS50893"/>
    </source>
</evidence>
<keyword evidence="6 11" id="KW-0067">ATP-binding</keyword>
<evidence type="ECO:0000313" key="10">
    <source>
        <dbReference type="EMBL" id="OMJ13729.1"/>
    </source>
</evidence>
<dbReference type="SMART" id="SM00382">
    <property type="entry name" value="AAA"/>
    <property type="match status" value="1"/>
</dbReference>
<comment type="subcellular location">
    <subcellularLocation>
        <location evidence="1">Peroxisome membrane</location>
        <topology evidence="1">Multi-pass membrane protein</topology>
    </subcellularLocation>
</comment>
<dbReference type="OrthoDB" id="422637at2759"/>
<reference evidence="11" key="1">
    <citation type="submission" date="2017-01" db="EMBL/GenBank/DDBJ databases">
        <authorList>
            <person name="Mah S.A."/>
            <person name="Swanson W.J."/>
            <person name="Moy G.W."/>
            <person name="Vacquier V.D."/>
        </authorList>
    </citation>
    <scope>NUCLEOTIDE SEQUENCE [LARGE SCALE GENOMIC DNA]</scope>
    <source>
        <strain evidence="11">ID-206-W2</strain>
    </source>
</reference>
<feature type="domain" description="ABC transporter" evidence="9">
    <location>
        <begin position="274"/>
        <end position="503"/>
    </location>
</feature>
<evidence type="ECO:0000256" key="5">
    <source>
        <dbReference type="ARBA" id="ARBA00022741"/>
    </source>
</evidence>
<comment type="similarity">
    <text evidence="2">Belongs to the ABC transporter superfamily. ABCD family. Peroxisomal fatty acyl CoA transporter (TC 3.A.1.203) subfamily.</text>
</comment>
<evidence type="ECO:0000256" key="2">
    <source>
        <dbReference type="ARBA" id="ARBA00008575"/>
    </source>
</evidence>
<dbReference type="InterPro" id="IPR050835">
    <property type="entry name" value="ABC_transporter_sub-D"/>
</dbReference>
<dbReference type="GO" id="GO:0016887">
    <property type="term" value="F:ATP hydrolysis activity"/>
    <property type="evidence" value="ECO:0007669"/>
    <property type="project" value="InterPro"/>
</dbReference>
<name>A0A1R1Y1I9_9FUNG</name>
<dbReference type="FunFam" id="3.40.50.300:FF:000636">
    <property type="entry name" value="ATP-binding cassette sub-family D member 3"/>
    <property type="match status" value="1"/>
</dbReference>
<evidence type="ECO:0000313" key="12">
    <source>
        <dbReference type="Proteomes" id="UP000187429"/>
    </source>
</evidence>
<organism evidence="11 12">
    <name type="scientific">Smittium culicis</name>
    <dbReference type="NCBI Taxonomy" id="133412"/>
    <lineage>
        <taxon>Eukaryota</taxon>
        <taxon>Fungi</taxon>
        <taxon>Fungi incertae sedis</taxon>
        <taxon>Zoopagomycota</taxon>
        <taxon>Kickxellomycotina</taxon>
        <taxon>Harpellomycetes</taxon>
        <taxon>Harpellales</taxon>
        <taxon>Legeriomycetaceae</taxon>
        <taxon>Smittium</taxon>
    </lineage>
</organism>
<dbReference type="GO" id="GO:0005524">
    <property type="term" value="F:ATP binding"/>
    <property type="evidence" value="ECO:0007669"/>
    <property type="project" value="UniProtKB-KW"/>
</dbReference>
<evidence type="ECO:0000256" key="6">
    <source>
        <dbReference type="ARBA" id="ARBA00022840"/>
    </source>
</evidence>
<accession>A0A1R1Y1I9</accession>
<dbReference type="GO" id="GO:0005778">
    <property type="term" value="C:peroxisomal membrane"/>
    <property type="evidence" value="ECO:0007669"/>
    <property type="project" value="UniProtKB-SubCell"/>
</dbReference>
<dbReference type="GO" id="GO:0006635">
    <property type="term" value="P:fatty acid beta-oxidation"/>
    <property type="evidence" value="ECO:0007669"/>
    <property type="project" value="TreeGrafter"/>
</dbReference>
<keyword evidence="4" id="KW-0812">Transmembrane</keyword>
<evidence type="ECO:0000256" key="8">
    <source>
        <dbReference type="ARBA" id="ARBA00023136"/>
    </source>
</evidence>
<dbReference type="AlphaFoldDB" id="A0A1R1Y1I9"/>
<evidence type="ECO:0000256" key="7">
    <source>
        <dbReference type="ARBA" id="ARBA00022989"/>
    </source>
</evidence>
<dbReference type="GO" id="GO:0015910">
    <property type="term" value="P:long-chain fatty acid import into peroxisome"/>
    <property type="evidence" value="ECO:0007669"/>
    <property type="project" value="TreeGrafter"/>
</dbReference>
<dbReference type="PROSITE" id="PS50893">
    <property type="entry name" value="ABC_TRANSPORTER_2"/>
    <property type="match status" value="1"/>
</dbReference>
<evidence type="ECO:0000256" key="4">
    <source>
        <dbReference type="ARBA" id="ARBA00022692"/>
    </source>
</evidence>
<dbReference type="EMBL" id="LSSM01004964">
    <property type="protein sequence ID" value="OMJ13729.1"/>
    <property type="molecule type" value="Genomic_DNA"/>
</dbReference>
<dbReference type="GO" id="GO:0005324">
    <property type="term" value="F:long-chain fatty acid transmembrane transporter activity"/>
    <property type="evidence" value="ECO:0007669"/>
    <property type="project" value="TreeGrafter"/>
</dbReference>
<dbReference type="PANTHER" id="PTHR11384:SF69">
    <property type="entry name" value="PEROXISOMAL LONG-CHAIN FATTY ACID IMPORT PROTEIN 1"/>
    <property type="match status" value="1"/>
</dbReference>
<keyword evidence="3" id="KW-0813">Transport</keyword>